<dbReference type="AlphaFoldDB" id="A0ABD1MCV9"/>
<protein>
    <submittedName>
        <fullName evidence="2">Uncharacterized protein</fullName>
    </submittedName>
</protein>
<proteinExistence type="predicted"/>
<evidence type="ECO:0000313" key="2">
    <source>
        <dbReference type="EMBL" id="KAL2333577.1"/>
    </source>
</evidence>
<keyword evidence="3" id="KW-1185">Reference proteome</keyword>
<reference evidence="2 3" key="1">
    <citation type="submission" date="2024-08" db="EMBL/GenBank/DDBJ databases">
        <title>Insights into the chromosomal genome structure of Flemingia macrophylla.</title>
        <authorList>
            <person name="Ding Y."/>
            <person name="Zhao Y."/>
            <person name="Bi W."/>
            <person name="Wu M."/>
            <person name="Zhao G."/>
            <person name="Gong Y."/>
            <person name="Li W."/>
            <person name="Zhang P."/>
        </authorList>
    </citation>
    <scope>NUCLEOTIDE SEQUENCE [LARGE SCALE GENOMIC DNA]</scope>
    <source>
        <strain evidence="2">DYQJB</strain>
        <tissue evidence="2">Leaf</tissue>
    </source>
</reference>
<comment type="caution">
    <text evidence="2">The sequence shown here is derived from an EMBL/GenBank/DDBJ whole genome shotgun (WGS) entry which is preliminary data.</text>
</comment>
<dbReference type="Proteomes" id="UP001603857">
    <property type="component" value="Unassembled WGS sequence"/>
</dbReference>
<dbReference type="EMBL" id="JBGMDY010000005">
    <property type="protein sequence ID" value="KAL2333577.1"/>
    <property type="molecule type" value="Genomic_DNA"/>
</dbReference>
<accession>A0ABD1MCV9</accession>
<evidence type="ECO:0000313" key="3">
    <source>
        <dbReference type="Proteomes" id="UP001603857"/>
    </source>
</evidence>
<gene>
    <name evidence="2" type="ORF">Fmac_014790</name>
</gene>
<evidence type="ECO:0000256" key="1">
    <source>
        <dbReference type="SAM" id="MobiDB-lite"/>
    </source>
</evidence>
<name>A0ABD1MCV9_9FABA</name>
<sequence>MARTAQVIYQYGDDQNTFTVDDYGFRDGKNDAFEGEERCLQRGKNVASKMDKMASIGQTKGSGRETLQGEERGYKGRRGRGSHGLVALVVMKTRKWMRGIDKD</sequence>
<organism evidence="2 3">
    <name type="scientific">Flemingia macrophylla</name>
    <dbReference type="NCBI Taxonomy" id="520843"/>
    <lineage>
        <taxon>Eukaryota</taxon>
        <taxon>Viridiplantae</taxon>
        <taxon>Streptophyta</taxon>
        <taxon>Embryophyta</taxon>
        <taxon>Tracheophyta</taxon>
        <taxon>Spermatophyta</taxon>
        <taxon>Magnoliopsida</taxon>
        <taxon>eudicotyledons</taxon>
        <taxon>Gunneridae</taxon>
        <taxon>Pentapetalae</taxon>
        <taxon>rosids</taxon>
        <taxon>fabids</taxon>
        <taxon>Fabales</taxon>
        <taxon>Fabaceae</taxon>
        <taxon>Papilionoideae</taxon>
        <taxon>50 kb inversion clade</taxon>
        <taxon>NPAAA clade</taxon>
        <taxon>indigoferoid/millettioid clade</taxon>
        <taxon>Phaseoleae</taxon>
        <taxon>Flemingia</taxon>
    </lineage>
</organism>
<feature type="region of interest" description="Disordered" evidence="1">
    <location>
        <begin position="54"/>
        <end position="79"/>
    </location>
</feature>